<keyword evidence="9" id="KW-1185">Reference proteome</keyword>
<evidence type="ECO:0000256" key="2">
    <source>
        <dbReference type="ARBA" id="ARBA00013275"/>
    </source>
</evidence>
<dbReference type="PANTHER" id="PTHR24095">
    <property type="entry name" value="ACETYL-COENZYME A SYNTHETASE"/>
    <property type="match status" value="1"/>
</dbReference>
<dbReference type="PANTHER" id="PTHR24095:SF14">
    <property type="entry name" value="ACETYL-COENZYME A SYNTHETASE 1"/>
    <property type="match status" value="1"/>
</dbReference>
<dbReference type="PROSITE" id="PS00455">
    <property type="entry name" value="AMP_BINDING"/>
    <property type="match status" value="1"/>
</dbReference>
<name>Q0W3Y0_METAR</name>
<dbReference type="GO" id="GO:0006085">
    <property type="term" value="P:acetyl-CoA biosynthetic process"/>
    <property type="evidence" value="ECO:0007669"/>
    <property type="project" value="TreeGrafter"/>
</dbReference>
<evidence type="ECO:0000259" key="6">
    <source>
        <dbReference type="Pfam" id="PF00501"/>
    </source>
</evidence>
<evidence type="ECO:0000259" key="7">
    <source>
        <dbReference type="Pfam" id="PF13193"/>
    </source>
</evidence>
<dbReference type="GO" id="GO:0005524">
    <property type="term" value="F:ATP binding"/>
    <property type="evidence" value="ECO:0007669"/>
    <property type="project" value="UniProtKB-KW"/>
</dbReference>
<dbReference type="KEGG" id="rci:RCIX1692"/>
<proteinExistence type="inferred from homology"/>
<keyword evidence="3 8" id="KW-0436">Ligase</keyword>
<feature type="domain" description="AMP-dependent synthetase/ligase" evidence="6">
    <location>
        <begin position="54"/>
        <end position="428"/>
    </location>
</feature>
<evidence type="ECO:0000256" key="3">
    <source>
        <dbReference type="ARBA" id="ARBA00022598"/>
    </source>
</evidence>
<dbReference type="Pfam" id="PF13193">
    <property type="entry name" value="AMP-binding_C"/>
    <property type="match status" value="1"/>
</dbReference>
<sequence length="581" mass="65421">MRKVGSVEVVEKFGVCNLDYHKTCNSGWCFDEAKKDFDWNYTGLVNIAHEAIDRHAASWRKNKVALYWEGPNREHEKYTFSELKALSDKFGNVLRKAGIQKGDRVFVYLPRIPELYISAIAIAKVGAIFAPLFGGFRAEAVRDRMNDCEARMVITTPDMKRLGIDPIRAEVPSLETVIVCKADASYKYGEGELNFDAEMTYAPEEFKMEWCHLEDPVIMHYTSGTTGKSKGVVHVHNAMIGHYITTKWVQDLRDDDVYWCTADPGWVTGTSYGIFGPWLCGASQVIYAGRFTADAWYSIIDRHKVTVWYTAPTALRMLMKAGDDVAAKYNLKSLRYITSVGEPLNPEVIRWGMKVYDLPIHENYWMTETGCNMIANFYNLPLKIGSMGKPVPGIQAAVVDDKGNVLPPGVPGNLVIKPEWPSMMRGIWNNEEKFKEYFRIPGWYVTGDSACVDSDGYFWFMGRVDDVIKTSGERVGPFEVESALLEHPACAEAGVIGKPDPLYGNIIKAFIALKPGFEGTEELKREISEFVKTKLAAHAYPREIEFKSSLPKTRSGKIMRRVLKAQELGLPLGDLATLDDE</sequence>
<dbReference type="Gene3D" id="3.30.300.30">
    <property type="match status" value="1"/>
</dbReference>
<accession>Q0W3Y0</accession>
<dbReference type="GO" id="GO:0003987">
    <property type="term" value="F:acetate-CoA ligase activity"/>
    <property type="evidence" value="ECO:0007669"/>
    <property type="project" value="UniProtKB-EC"/>
</dbReference>
<evidence type="ECO:0000256" key="4">
    <source>
        <dbReference type="ARBA" id="ARBA00022741"/>
    </source>
</evidence>
<organism evidence="8 9">
    <name type="scientific">Methanocella arvoryzae (strain DSM 22066 / NBRC 105507 / MRE50)</name>
    <dbReference type="NCBI Taxonomy" id="351160"/>
    <lineage>
        <taxon>Archaea</taxon>
        <taxon>Methanobacteriati</taxon>
        <taxon>Methanobacteriota</taxon>
        <taxon>Stenosarchaea group</taxon>
        <taxon>Methanomicrobia</taxon>
        <taxon>Methanocellales</taxon>
        <taxon>Methanocellaceae</taxon>
        <taxon>Methanocella</taxon>
    </lineage>
</organism>
<dbReference type="SUPFAM" id="SSF56801">
    <property type="entry name" value="Acetyl-CoA synthetase-like"/>
    <property type="match status" value="1"/>
</dbReference>
<dbReference type="Gene3D" id="3.40.50.12780">
    <property type="entry name" value="N-terminal domain of ligase-like"/>
    <property type="match status" value="1"/>
</dbReference>
<keyword evidence="4" id="KW-0547">Nucleotide-binding</keyword>
<dbReference type="InterPro" id="IPR025110">
    <property type="entry name" value="AMP-bd_C"/>
</dbReference>
<dbReference type="Proteomes" id="UP000000663">
    <property type="component" value="Chromosome"/>
</dbReference>
<dbReference type="Pfam" id="PF00501">
    <property type="entry name" value="AMP-binding"/>
    <property type="match status" value="1"/>
</dbReference>
<evidence type="ECO:0000313" key="8">
    <source>
        <dbReference type="EMBL" id="CAJ36913.1"/>
    </source>
</evidence>
<dbReference type="InterPro" id="IPR000873">
    <property type="entry name" value="AMP-dep_synth/lig_dom"/>
</dbReference>
<dbReference type="FunFam" id="3.30.300.30:FF:000005">
    <property type="entry name" value="Acyl-coenzyme A synthetase ACSM5, mitochondrial"/>
    <property type="match status" value="1"/>
</dbReference>
<comment type="similarity">
    <text evidence="1">Belongs to the ATP-dependent AMP-binding enzyme family.</text>
</comment>
<dbReference type="NCBIfam" id="NF003313">
    <property type="entry name" value="PRK04319.1"/>
    <property type="match status" value="1"/>
</dbReference>
<evidence type="ECO:0000313" key="9">
    <source>
        <dbReference type="Proteomes" id="UP000000663"/>
    </source>
</evidence>
<feature type="domain" description="AMP-binding enzyme C-terminal" evidence="7">
    <location>
        <begin position="479"/>
        <end position="557"/>
    </location>
</feature>
<evidence type="ECO:0000256" key="5">
    <source>
        <dbReference type="ARBA" id="ARBA00022840"/>
    </source>
</evidence>
<dbReference type="STRING" id="351160.RCIX1692"/>
<dbReference type="PATRIC" id="fig|351160.9.peg.1364"/>
<dbReference type="EC" id="6.2.1.1" evidence="2"/>
<dbReference type="GO" id="GO:0005829">
    <property type="term" value="C:cytosol"/>
    <property type="evidence" value="ECO:0007669"/>
    <property type="project" value="TreeGrafter"/>
</dbReference>
<dbReference type="InterPro" id="IPR042099">
    <property type="entry name" value="ANL_N_sf"/>
</dbReference>
<dbReference type="AlphaFoldDB" id="Q0W3Y0"/>
<dbReference type="InterPro" id="IPR045851">
    <property type="entry name" value="AMP-bd_C_sf"/>
</dbReference>
<dbReference type="InterPro" id="IPR020845">
    <property type="entry name" value="AMP-binding_CS"/>
</dbReference>
<dbReference type="eggNOG" id="arCOG04201">
    <property type="taxonomic scope" value="Archaea"/>
</dbReference>
<gene>
    <name evidence="8" type="primary">acs-1</name>
    <name evidence="8" type="ORF">RCIX1692</name>
</gene>
<reference evidence="8 9" key="1">
    <citation type="journal article" date="2006" name="Science">
        <title>Genome of rice cluster I archaea -- the key methane producers in the rice rhizosphere.</title>
        <authorList>
            <person name="Erkel C."/>
            <person name="Kube M."/>
            <person name="Reinhardt R."/>
            <person name="Liesack W."/>
        </authorList>
    </citation>
    <scope>NUCLEOTIDE SEQUENCE [LARGE SCALE GENOMIC DNA]</scope>
    <source>
        <strain evidence="9">DSM 22066 / NBRC 105507 / MRE50</strain>
    </source>
</reference>
<dbReference type="EMBL" id="AM114193">
    <property type="protein sequence ID" value="CAJ36913.1"/>
    <property type="molecule type" value="Genomic_DNA"/>
</dbReference>
<evidence type="ECO:0000256" key="1">
    <source>
        <dbReference type="ARBA" id="ARBA00006432"/>
    </source>
</evidence>
<protein>
    <recommendedName>
        <fullName evidence="2">acetate--CoA ligase</fullName>
        <ecNumber evidence="2">6.2.1.1</ecNumber>
    </recommendedName>
</protein>
<keyword evidence="5" id="KW-0067">ATP-binding</keyword>